<dbReference type="CDD" id="cd17574">
    <property type="entry name" value="REC_OmpR"/>
    <property type="match status" value="1"/>
</dbReference>
<dbReference type="InterPro" id="IPR039420">
    <property type="entry name" value="WalR-like"/>
</dbReference>
<dbReference type="PANTHER" id="PTHR48111">
    <property type="entry name" value="REGULATOR OF RPOS"/>
    <property type="match status" value="1"/>
</dbReference>
<organism evidence="10 11">
    <name type="scientific">Marininema halotolerans</name>
    <dbReference type="NCBI Taxonomy" id="1155944"/>
    <lineage>
        <taxon>Bacteria</taxon>
        <taxon>Bacillati</taxon>
        <taxon>Bacillota</taxon>
        <taxon>Bacilli</taxon>
        <taxon>Bacillales</taxon>
        <taxon>Thermoactinomycetaceae</taxon>
        <taxon>Marininema</taxon>
    </lineage>
</organism>
<dbReference type="EMBL" id="FPAA01000016">
    <property type="protein sequence ID" value="SFT00024.1"/>
    <property type="molecule type" value="Genomic_DNA"/>
</dbReference>
<dbReference type="Gene3D" id="3.40.50.2300">
    <property type="match status" value="1"/>
</dbReference>
<dbReference type="GO" id="GO:0005829">
    <property type="term" value="C:cytosol"/>
    <property type="evidence" value="ECO:0007669"/>
    <property type="project" value="TreeGrafter"/>
</dbReference>
<dbReference type="PANTHER" id="PTHR48111:SF22">
    <property type="entry name" value="REGULATOR OF RPOS"/>
    <property type="match status" value="1"/>
</dbReference>
<evidence type="ECO:0000256" key="1">
    <source>
        <dbReference type="ARBA" id="ARBA00022553"/>
    </source>
</evidence>
<dbReference type="InterPro" id="IPR001867">
    <property type="entry name" value="OmpR/PhoB-type_DNA-bd"/>
</dbReference>
<accession>A0A1I6UF47</accession>
<protein>
    <submittedName>
        <fullName evidence="10">DNA-binding response regulator, OmpR family, contains REC and winged-helix (WHTH) domain</fullName>
    </submittedName>
</protein>
<keyword evidence="11" id="KW-1185">Reference proteome</keyword>
<feature type="modified residue" description="4-aspartylphosphate" evidence="6">
    <location>
        <position position="53"/>
    </location>
</feature>
<dbReference type="SUPFAM" id="SSF52172">
    <property type="entry name" value="CheY-like"/>
    <property type="match status" value="1"/>
</dbReference>
<dbReference type="OrthoDB" id="9790442at2"/>
<evidence type="ECO:0000256" key="6">
    <source>
        <dbReference type="PROSITE-ProRule" id="PRU00169"/>
    </source>
</evidence>
<evidence type="ECO:0000256" key="7">
    <source>
        <dbReference type="PROSITE-ProRule" id="PRU01091"/>
    </source>
</evidence>
<dbReference type="InterPro" id="IPR036388">
    <property type="entry name" value="WH-like_DNA-bd_sf"/>
</dbReference>
<proteinExistence type="predicted"/>
<dbReference type="GO" id="GO:0006355">
    <property type="term" value="P:regulation of DNA-templated transcription"/>
    <property type="evidence" value="ECO:0007669"/>
    <property type="project" value="InterPro"/>
</dbReference>
<keyword evidence="3" id="KW-0805">Transcription regulation</keyword>
<dbReference type="CDD" id="cd00383">
    <property type="entry name" value="trans_reg_C"/>
    <property type="match status" value="1"/>
</dbReference>
<name>A0A1I6UF47_9BACL</name>
<feature type="DNA-binding region" description="OmpR/PhoB-type" evidence="7">
    <location>
        <begin position="125"/>
        <end position="223"/>
    </location>
</feature>
<evidence type="ECO:0000259" key="9">
    <source>
        <dbReference type="PROSITE" id="PS51755"/>
    </source>
</evidence>
<dbReference type="SMART" id="SM00862">
    <property type="entry name" value="Trans_reg_C"/>
    <property type="match status" value="1"/>
</dbReference>
<dbReference type="InterPro" id="IPR011006">
    <property type="entry name" value="CheY-like_superfamily"/>
</dbReference>
<dbReference type="GO" id="GO:0032993">
    <property type="term" value="C:protein-DNA complex"/>
    <property type="evidence" value="ECO:0007669"/>
    <property type="project" value="TreeGrafter"/>
</dbReference>
<keyword evidence="2" id="KW-0902">Two-component regulatory system</keyword>
<dbReference type="Pfam" id="PF00486">
    <property type="entry name" value="Trans_reg_C"/>
    <property type="match status" value="1"/>
</dbReference>
<dbReference type="GO" id="GO:0000976">
    <property type="term" value="F:transcription cis-regulatory region binding"/>
    <property type="evidence" value="ECO:0007669"/>
    <property type="project" value="TreeGrafter"/>
</dbReference>
<dbReference type="FunFam" id="3.40.50.2300:FF:000001">
    <property type="entry name" value="DNA-binding response regulator PhoB"/>
    <property type="match status" value="1"/>
</dbReference>
<dbReference type="Gene3D" id="1.10.10.10">
    <property type="entry name" value="Winged helix-like DNA-binding domain superfamily/Winged helix DNA-binding domain"/>
    <property type="match status" value="1"/>
</dbReference>
<keyword evidence="1 6" id="KW-0597">Phosphoprotein</keyword>
<dbReference type="SMART" id="SM00448">
    <property type="entry name" value="REC"/>
    <property type="match status" value="1"/>
</dbReference>
<evidence type="ECO:0000256" key="5">
    <source>
        <dbReference type="ARBA" id="ARBA00023163"/>
    </source>
</evidence>
<gene>
    <name evidence="10" type="ORF">SAMN05444972_11616</name>
</gene>
<keyword evidence="5" id="KW-0804">Transcription</keyword>
<dbReference type="AlphaFoldDB" id="A0A1I6UF47"/>
<evidence type="ECO:0000313" key="11">
    <source>
        <dbReference type="Proteomes" id="UP000198660"/>
    </source>
</evidence>
<evidence type="ECO:0000256" key="3">
    <source>
        <dbReference type="ARBA" id="ARBA00023015"/>
    </source>
</evidence>
<feature type="domain" description="OmpR/PhoB-type" evidence="9">
    <location>
        <begin position="125"/>
        <end position="223"/>
    </location>
</feature>
<evidence type="ECO:0000259" key="8">
    <source>
        <dbReference type="PROSITE" id="PS50110"/>
    </source>
</evidence>
<dbReference type="Gene3D" id="6.10.250.690">
    <property type="match status" value="1"/>
</dbReference>
<feature type="domain" description="Response regulatory" evidence="8">
    <location>
        <begin position="4"/>
        <end position="117"/>
    </location>
</feature>
<sequence length="228" mass="26191">MEKKVLIIEDEGNLARFLELEFIHEGWTVTTAQEGRVGLQRALEEKWDIIVLDVMLPDLSGVEVCRRIRSESGVPIIMLTARDAIPDRVSGLDAGADDYMTKPFAIEELFARVRALLRRKRPNEGKILVNGPCRLLLEQRRALCYENDVRLTAREFDLFVFLMKNRDRVMSREQILDQVWGFDYTGDTNLVDVYIRYLRNKLSQAGVTDLIETVRGVGYVIRGLDDAD</sequence>
<dbReference type="PROSITE" id="PS50110">
    <property type="entry name" value="RESPONSE_REGULATORY"/>
    <property type="match status" value="1"/>
</dbReference>
<keyword evidence="4 7" id="KW-0238">DNA-binding</keyword>
<reference evidence="11" key="1">
    <citation type="submission" date="2016-10" db="EMBL/GenBank/DDBJ databases">
        <authorList>
            <person name="Varghese N."/>
            <person name="Submissions S."/>
        </authorList>
    </citation>
    <scope>NUCLEOTIDE SEQUENCE [LARGE SCALE GENOMIC DNA]</scope>
    <source>
        <strain evidence="11">DSM 45789</strain>
    </source>
</reference>
<dbReference type="PROSITE" id="PS51755">
    <property type="entry name" value="OMPR_PHOB"/>
    <property type="match status" value="1"/>
</dbReference>
<evidence type="ECO:0000256" key="4">
    <source>
        <dbReference type="ARBA" id="ARBA00023125"/>
    </source>
</evidence>
<dbReference type="InterPro" id="IPR001789">
    <property type="entry name" value="Sig_transdc_resp-reg_receiver"/>
</dbReference>
<evidence type="ECO:0000313" key="10">
    <source>
        <dbReference type="EMBL" id="SFT00024.1"/>
    </source>
</evidence>
<dbReference type="Pfam" id="PF00072">
    <property type="entry name" value="Response_reg"/>
    <property type="match status" value="1"/>
</dbReference>
<dbReference type="Proteomes" id="UP000198660">
    <property type="component" value="Unassembled WGS sequence"/>
</dbReference>
<evidence type="ECO:0000256" key="2">
    <source>
        <dbReference type="ARBA" id="ARBA00023012"/>
    </source>
</evidence>
<dbReference type="GO" id="GO:0000156">
    <property type="term" value="F:phosphorelay response regulator activity"/>
    <property type="evidence" value="ECO:0007669"/>
    <property type="project" value="TreeGrafter"/>
</dbReference>